<proteinExistence type="predicted"/>
<gene>
    <name evidence="2" type="ORF">U6N30_02945</name>
</gene>
<evidence type="ECO:0008006" key="4">
    <source>
        <dbReference type="Google" id="ProtNLM"/>
    </source>
</evidence>
<feature type="compositionally biased region" description="Basic residues" evidence="1">
    <location>
        <begin position="1"/>
        <end position="13"/>
    </location>
</feature>
<accession>A0ABZ1B1R2</accession>
<evidence type="ECO:0000256" key="1">
    <source>
        <dbReference type="SAM" id="MobiDB-lite"/>
    </source>
</evidence>
<name>A0ABZ1B1R2_9ACTN</name>
<evidence type="ECO:0000313" key="3">
    <source>
        <dbReference type="Proteomes" id="UP001324287"/>
    </source>
</evidence>
<organism evidence="2 3">
    <name type="scientific">Blastococcus brunescens</name>
    <dbReference type="NCBI Taxonomy" id="1564165"/>
    <lineage>
        <taxon>Bacteria</taxon>
        <taxon>Bacillati</taxon>
        <taxon>Actinomycetota</taxon>
        <taxon>Actinomycetes</taxon>
        <taxon>Geodermatophilales</taxon>
        <taxon>Geodermatophilaceae</taxon>
        <taxon>Blastococcus</taxon>
    </lineage>
</organism>
<keyword evidence="3" id="KW-1185">Reference proteome</keyword>
<feature type="region of interest" description="Disordered" evidence="1">
    <location>
        <begin position="1"/>
        <end position="22"/>
    </location>
</feature>
<evidence type="ECO:0000313" key="2">
    <source>
        <dbReference type="EMBL" id="WRL64749.1"/>
    </source>
</evidence>
<sequence length="254" mass="28366">MPRRPGKGYRYGKWHGGPDPLAPPYDLGNAVDEIGDSVLGGSGVREALRELLRRGTEGRRGLDELRRSVRERLRKARTAGRMDGTLEEVRELLDRALDAEKRELFPDPDDGARLAEAELDALPEDTAGAVRALKEYPWRSAEARQAYEQIQDLLRREVLDSSFASMKQALENATEQDMQAVKDMVADLSQLIDAHNRGEDTDERFADFMAKHGQFFPDDPQSIEELVDSLARRAAAQERMMAGLSPSSGPSCRT</sequence>
<dbReference type="EMBL" id="CP141261">
    <property type="protein sequence ID" value="WRL64749.1"/>
    <property type="molecule type" value="Genomic_DNA"/>
</dbReference>
<protein>
    <recommendedName>
        <fullName evidence="4">VWA domain-containing protein</fullName>
    </recommendedName>
</protein>
<dbReference type="Proteomes" id="UP001324287">
    <property type="component" value="Chromosome"/>
</dbReference>
<reference evidence="2 3" key="1">
    <citation type="submission" date="2023-12" db="EMBL/GenBank/DDBJ databases">
        <title>Blastococcus brunescens sp. nov., an actonobacterium isolated from sandstone collected in sahara desert.</title>
        <authorList>
            <person name="Gtari M."/>
            <person name="Ghodhbane F."/>
        </authorList>
    </citation>
    <scope>NUCLEOTIDE SEQUENCE [LARGE SCALE GENOMIC DNA]</scope>
    <source>
        <strain evidence="2 3">BMG 8361</strain>
    </source>
</reference>
<dbReference type="RefSeq" id="WP_324276074.1">
    <property type="nucleotide sequence ID" value="NZ_CP141261.1"/>
</dbReference>